<dbReference type="InterPro" id="IPR000477">
    <property type="entry name" value="RT_dom"/>
</dbReference>
<feature type="domain" description="Integrase catalytic" evidence="3">
    <location>
        <begin position="1023"/>
        <end position="1201"/>
    </location>
</feature>
<dbReference type="Gene3D" id="1.10.340.70">
    <property type="match status" value="1"/>
</dbReference>
<dbReference type="GO" id="GO:0003676">
    <property type="term" value="F:nucleic acid binding"/>
    <property type="evidence" value="ECO:0007669"/>
    <property type="project" value="InterPro"/>
</dbReference>
<protein>
    <submittedName>
        <fullName evidence="5">Integrase catalytic domain-containing protein</fullName>
    </submittedName>
</protein>
<dbReference type="Proteomes" id="UP000887578">
    <property type="component" value="Unplaced"/>
</dbReference>
<evidence type="ECO:0000256" key="1">
    <source>
        <dbReference type="SAM" id="Coils"/>
    </source>
</evidence>
<organism evidence="4 5">
    <name type="scientific">Panagrolaimus davidi</name>
    <dbReference type="NCBI Taxonomy" id="227884"/>
    <lineage>
        <taxon>Eukaryota</taxon>
        <taxon>Metazoa</taxon>
        <taxon>Ecdysozoa</taxon>
        <taxon>Nematoda</taxon>
        <taxon>Chromadorea</taxon>
        <taxon>Rhabditida</taxon>
        <taxon>Tylenchina</taxon>
        <taxon>Panagrolaimomorpha</taxon>
        <taxon>Panagrolaimoidea</taxon>
        <taxon>Panagrolaimidae</taxon>
        <taxon>Panagrolaimus</taxon>
    </lineage>
</organism>
<evidence type="ECO:0000259" key="3">
    <source>
        <dbReference type="PROSITE" id="PS50994"/>
    </source>
</evidence>
<evidence type="ECO:0000313" key="5">
    <source>
        <dbReference type="WBParaSite" id="PDA_v2.g4706.t1"/>
    </source>
</evidence>
<dbReference type="Pfam" id="PF05380">
    <property type="entry name" value="Peptidase_A17"/>
    <property type="match status" value="1"/>
</dbReference>
<sequence>MKCSLCDGNHWASNCTKYATPDEKLKQLRSKNYCTKCSRSNHETKNCLSKIACRICNGNHFDYLCKDVRGSNKSSAFISVEKRQGILMTKDITVINPITKETADTVVIFDSGSQQSYVSDRIIQQLKLEKVSKEKINVVGFGAKASSYMASLVKLQIKTEECHKEIFANSTKSIATTVPVLYAKCSDSNDIKTVYKTPEILIGMDYFFEFINSFEKAENGNYIVNSCVGKMICKYIPKYEKPTVTSLAVAPSPKLTEPDNELKKFWNLEDLGIKDTKENEDESIILEKFKQNVKFENNRYYVSWPEKENHAKLPTNAGLALGRLNSTFKRLSNDPKLLKDCDNIINEQKERGTIEVAPEKPDGKLIHYLSSHAVITPQKTTTKVRMVFDASAKISKDSPSLNDFLIRGPLNMPDLGGILLRIRRGKYMLVGDIEKAFHQIYLNKTARDAVRFFWAKDPTKPLTKENLIVYRFIGVPFGVISSPFILWIIILLHLQKLDDEKLRNITENFYVDNIFLITDEKDKGIEQYKTIREHFLKASMNIREWLSNDSKINEVFPEEIRQKENVTNILGLKWNSETDTIKIELKQLAASAIWTKRKVLKFIASTFDPLGFLSPVTVKGRCFMQKLFKEKLSWDEPLNGKLTDQWQRILKDWDGYVEVPRKYFEETFPDENEVEIHAFADASKFAYCTCVYLRIKTKNGYETILIFAKTRLQPLNKNLTIPKLEIMGIWLAAKIIMYIIKQMKLENCKRFIWTDSQISYYWFQKHPKNVFVSNRLKEVLKSNASCYFVPGHLNPADLGTRGISFEELKNAIQWWKGPHFLKLDSKDWPKLPQFANDLTPTITLLILDEETTVLQNVELKREIEIDTKIKYSSFKQIVAEQLQQKLPQDINAVDLKLAEKRLIQQEQNLLIKPKDMKEFKLCKNEDGLFCVNCRFDHAELINSKPIFLPKTSPLTKLIIQDIHEKLHHSGIPHTLSKIREKFWIPSGRNTVKETLGKCKSCKYWKGKSFALPQMPNLPSNRVNITKPFQNIGIDYCGPFKVKGNKEKVWISLFTCFTTRLIHLEPVTSLNSEDFLFAFRRFVSRRGVPCYILSDNAKQFKTTATTLDELWNATIKDEKTVKYCNENLIVWDYITERAPWKGGLYERMVGLVKNALKQTIGRRFINFVEFWTFLCEVEATINSRPLTYIHATEPFVIRPIDFISPGIQMELPTVSVDNESDDPTFLPAGTGGGERLLEQYKKTTIYLDKFWNLWNKDYLNFLRERNGNEHKNNRSSIKRQPKVNETVLVYENDTPRGLWKKAKIKELIYSKDNEIRSVKIEYEDGFCTRRAVNQLYPIEEGNVDLESTSDQEKPNQMVNLHIQINKNENKLSSLQHSSHSFHSLQSSSTPSFSSCKNYQKIIMASQSLSLEDISSGELSDSGSEKEKLQKEKQETRKAESILRKELMVIKRLIENMMEDHNKIILDAFKITGNLNYHYELSDKLNQLNTKITEAFKTRNELLVELDEVKKENRNIREALNKYVR</sequence>
<keyword evidence="4" id="KW-1185">Reference proteome</keyword>
<dbReference type="PANTHER" id="PTHR47331:SF1">
    <property type="entry name" value="GAG-LIKE PROTEIN"/>
    <property type="match status" value="1"/>
</dbReference>
<dbReference type="Pfam" id="PF18701">
    <property type="entry name" value="DUF5641"/>
    <property type="match status" value="1"/>
</dbReference>
<dbReference type="InterPro" id="IPR008737">
    <property type="entry name" value="DUF1758"/>
</dbReference>
<dbReference type="InterPro" id="IPR036397">
    <property type="entry name" value="RNaseH_sf"/>
</dbReference>
<dbReference type="PROSITE" id="PS50994">
    <property type="entry name" value="INTEGRASE"/>
    <property type="match status" value="1"/>
</dbReference>
<feature type="coiled-coil region" evidence="1">
    <location>
        <begin position="1490"/>
        <end position="1517"/>
    </location>
</feature>
<dbReference type="PANTHER" id="PTHR47331">
    <property type="entry name" value="PHD-TYPE DOMAIN-CONTAINING PROTEIN"/>
    <property type="match status" value="1"/>
</dbReference>
<dbReference type="GO" id="GO:0042575">
    <property type="term" value="C:DNA polymerase complex"/>
    <property type="evidence" value="ECO:0007669"/>
    <property type="project" value="UniProtKB-ARBA"/>
</dbReference>
<dbReference type="InterPro" id="IPR040676">
    <property type="entry name" value="DUF5641"/>
</dbReference>
<dbReference type="InterPro" id="IPR043128">
    <property type="entry name" value="Rev_trsase/Diguanyl_cyclase"/>
</dbReference>
<dbReference type="Gene3D" id="3.10.10.10">
    <property type="entry name" value="HIV Type 1 Reverse Transcriptase, subunit A, domain 1"/>
    <property type="match status" value="1"/>
</dbReference>
<dbReference type="Gene3D" id="3.30.70.270">
    <property type="match status" value="1"/>
</dbReference>
<dbReference type="Pfam" id="PF17921">
    <property type="entry name" value="Integrase_H2C2"/>
    <property type="match status" value="1"/>
</dbReference>
<dbReference type="SUPFAM" id="SSF53098">
    <property type="entry name" value="Ribonuclease H-like"/>
    <property type="match status" value="1"/>
</dbReference>
<dbReference type="WBParaSite" id="PDA_v2.g4706.t1">
    <property type="protein sequence ID" value="PDA_v2.g4706.t1"/>
    <property type="gene ID" value="PDA_v2.g4706"/>
</dbReference>
<dbReference type="InterPro" id="IPR043502">
    <property type="entry name" value="DNA/RNA_pol_sf"/>
</dbReference>
<accession>A0A914QN25</accession>
<dbReference type="Pfam" id="PF00078">
    <property type="entry name" value="RVT_1"/>
    <property type="match status" value="1"/>
</dbReference>
<dbReference type="InterPro" id="IPR008042">
    <property type="entry name" value="Retrotrans_Pao"/>
</dbReference>
<dbReference type="InterPro" id="IPR001584">
    <property type="entry name" value="Integrase_cat-core"/>
</dbReference>
<keyword evidence="1" id="KW-0175">Coiled coil</keyword>
<name>A0A914QN25_9BILA</name>
<dbReference type="InterPro" id="IPR041588">
    <property type="entry name" value="Integrase_H2C2"/>
</dbReference>
<feature type="compositionally biased region" description="Basic and acidic residues" evidence="2">
    <location>
        <begin position="1421"/>
        <end position="1435"/>
    </location>
</feature>
<dbReference type="InterPro" id="IPR012337">
    <property type="entry name" value="RNaseH-like_sf"/>
</dbReference>
<feature type="region of interest" description="Disordered" evidence="2">
    <location>
        <begin position="1412"/>
        <end position="1435"/>
    </location>
</feature>
<dbReference type="Pfam" id="PF05585">
    <property type="entry name" value="DUF1758"/>
    <property type="match status" value="1"/>
</dbReference>
<reference evidence="5" key="1">
    <citation type="submission" date="2022-11" db="UniProtKB">
        <authorList>
            <consortium name="WormBaseParasite"/>
        </authorList>
    </citation>
    <scope>IDENTIFICATION</scope>
</reference>
<proteinExistence type="predicted"/>
<evidence type="ECO:0000256" key="2">
    <source>
        <dbReference type="SAM" id="MobiDB-lite"/>
    </source>
</evidence>
<evidence type="ECO:0000313" key="4">
    <source>
        <dbReference type="Proteomes" id="UP000887578"/>
    </source>
</evidence>
<dbReference type="SUPFAM" id="SSF56672">
    <property type="entry name" value="DNA/RNA polymerases"/>
    <property type="match status" value="1"/>
</dbReference>
<dbReference type="GO" id="GO:0015074">
    <property type="term" value="P:DNA integration"/>
    <property type="evidence" value="ECO:0007669"/>
    <property type="project" value="InterPro"/>
</dbReference>
<dbReference type="Gene3D" id="3.30.420.10">
    <property type="entry name" value="Ribonuclease H-like superfamily/Ribonuclease H"/>
    <property type="match status" value="1"/>
</dbReference>